<dbReference type="Pfam" id="PF00653">
    <property type="entry name" value="BIR"/>
    <property type="match status" value="1"/>
</dbReference>
<dbReference type="SMART" id="SM00212">
    <property type="entry name" value="UBCc"/>
    <property type="match status" value="1"/>
</dbReference>
<feature type="region of interest" description="Disordered" evidence="3">
    <location>
        <begin position="2975"/>
        <end position="3008"/>
    </location>
</feature>
<dbReference type="InterPro" id="IPR000608">
    <property type="entry name" value="UBC"/>
</dbReference>
<keyword evidence="2" id="KW-0833">Ubl conjugation pathway</keyword>
<protein>
    <submittedName>
        <fullName evidence="5">Baculoviral IAP repeat-containing protein 6</fullName>
    </submittedName>
</protein>
<feature type="region of interest" description="Disordered" evidence="3">
    <location>
        <begin position="432"/>
        <end position="545"/>
    </location>
</feature>
<feature type="region of interest" description="Disordered" evidence="3">
    <location>
        <begin position="821"/>
        <end position="842"/>
    </location>
</feature>
<dbReference type="Gene3D" id="1.10.1170.10">
    <property type="entry name" value="Inhibitor Of Apoptosis Protein (2mihbC-IAP-1), Chain A"/>
    <property type="match status" value="1"/>
</dbReference>
<feature type="compositionally biased region" description="Pro residues" evidence="3">
    <location>
        <begin position="442"/>
        <end position="451"/>
    </location>
</feature>
<feature type="compositionally biased region" description="Basic and acidic residues" evidence="3">
    <location>
        <begin position="496"/>
        <end position="509"/>
    </location>
</feature>
<feature type="region of interest" description="Disordered" evidence="3">
    <location>
        <begin position="2233"/>
        <end position="2269"/>
    </location>
</feature>
<proteinExistence type="predicted"/>
<feature type="region of interest" description="Disordered" evidence="3">
    <location>
        <begin position="627"/>
        <end position="654"/>
    </location>
</feature>
<dbReference type="SUPFAM" id="SSF48371">
    <property type="entry name" value="ARM repeat"/>
    <property type="match status" value="1"/>
</dbReference>
<feature type="compositionally biased region" description="Polar residues" evidence="3">
    <location>
        <begin position="2249"/>
        <end position="2258"/>
    </location>
</feature>
<feature type="compositionally biased region" description="Basic and acidic residues" evidence="3">
    <location>
        <begin position="1292"/>
        <end position="1322"/>
    </location>
</feature>
<feature type="compositionally biased region" description="Acidic residues" evidence="3">
    <location>
        <begin position="829"/>
        <end position="838"/>
    </location>
</feature>
<dbReference type="GO" id="GO:0016740">
    <property type="term" value="F:transferase activity"/>
    <property type="evidence" value="ECO:0007669"/>
    <property type="project" value="UniProtKB-KW"/>
</dbReference>
<feature type="compositionally biased region" description="Polar residues" evidence="3">
    <location>
        <begin position="4774"/>
        <end position="4785"/>
    </location>
</feature>
<dbReference type="InterPro" id="IPR016024">
    <property type="entry name" value="ARM-type_fold"/>
</dbReference>
<organism evidence="5 6">
    <name type="scientific">Oopsacas minuta</name>
    <dbReference type="NCBI Taxonomy" id="111878"/>
    <lineage>
        <taxon>Eukaryota</taxon>
        <taxon>Metazoa</taxon>
        <taxon>Porifera</taxon>
        <taxon>Hexactinellida</taxon>
        <taxon>Hexasterophora</taxon>
        <taxon>Lyssacinosida</taxon>
        <taxon>Leucopsacidae</taxon>
        <taxon>Oopsacas</taxon>
    </lineage>
</organism>
<feature type="region of interest" description="Disordered" evidence="3">
    <location>
        <begin position="2487"/>
        <end position="2506"/>
    </location>
</feature>
<dbReference type="Pfam" id="PF00179">
    <property type="entry name" value="UQ_con"/>
    <property type="match status" value="1"/>
</dbReference>
<dbReference type="CDD" id="cd23810">
    <property type="entry name" value="UBCc_BIRC6"/>
    <property type="match status" value="1"/>
</dbReference>
<reference evidence="5 6" key="1">
    <citation type="journal article" date="2023" name="BMC Biol.">
        <title>The compact genome of the sponge Oopsacas minuta (Hexactinellida) is lacking key metazoan core genes.</title>
        <authorList>
            <person name="Santini S."/>
            <person name="Schenkelaars Q."/>
            <person name="Jourda C."/>
            <person name="Duchesne M."/>
            <person name="Belahbib H."/>
            <person name="Rocher C."/>
            <person name="Selva M."/>
            <person name="Riesgo A."/>
            <person name="Vervoort M."/>
            <person name="Leys S.P."/>
            <person name="Kodjabachian L."/>
            <person name="Le Bivic A."/>
            <person name="Borchiellini C."/>
            <person name="Claverie J.M."/>
            <person name="Renard E."/>
        </authorList>
    </citation>
    <scope>NUCLEOTIDE SEQUENCE [LARGE SCALE GENOMIC DNA]</scope>
    <source>
        <strain evidence="5">SPO-2</strain>
    </source>
</reference>
<dbReference type="PANTHER" id="PTHR46116">
    <property type="entry name" value="(E3-INDEPENDENT) E2 UBIQUITIN-CONJUGATING ENZYME"/>
    <property type="match status" value="1"/>
</dbReference>
<accession>A0AAV7JXV6</accession>
<feature type="compositionally biased region" description="Basic and acidic residues" evidence="3">
    <location>
        <begin position="4182"/>
        <end position="4194"/>
    </location>
</feature>
<keyword evidence="1" id="KW-0808">Transferase</keyword>
<dbReference type="SMART" id="SM00238">
    <property type="entry name" value="BIR"/>
    <property type="match status" value="1"/>
</dbReference>
<dbReference type="GO" id="GO:0005634">
    <property type="term" value="C:nucleus"/>
    <property type="evidence" value="ECO:0007669"/>
    <property type="project" value="TreeGrafter"/>
</dbReference>
<evidence type="ECO:0000259" key="4">
    <source>
        <dbReference type="PROSITE" id="PS50127"/>
    </source>
</evidence>
<dbReference type="Gene3D" id="3.10.110.10">
    <property type="entry name" value="Ubiquitin Conjugating Enzyme"/>
    <property type="match status" value="1"/>
</dbReference>
<gene>
    <name evidence="5" type="ORF">LOD99_3226</name>
</gene>
<evidence type="ECO:0000313" key="5">
    <source>
        <dbReference type="EMBL" id="KAI6653722.1"/>
    </source>
</evidence>
<dbReference type="InterPro" id="IPR016135">
    <property type="entry name" value="UBQ-conjugating_enzyme/RWD"/>
</dbReference>
<feature type="region of interest" description="Disordered" evidence="3">
    <location>
        <begin position="4348"/>
        <end position="4371"/>
    </location>
</feature>
<dbReference type="EMBL" id="JAKMXF010000255">
    <property type="protein sequence ID" value="KAI6653722.1"/>
    <property type="molecule type" value="Genomic_DNA"/>
</dbReference>
<keyword evidence="6" id="KW-1185">Reference proteome</keyword>
<dbReference type="CDD" id="cd00022">
    <property type="entry name" value="BIR"/>
    <property type="match status" value="1"/>
</dbReference>
<dbReference type="PROSITE" id="PS50127">
    <property type="entry name" value="UBC_2"/>
    <property type="match status" value="1"/>
</dbReference>
<evidence type="ECO:0000256" key="1">
    <source>
        <dbReference type="ARBA" id="ARBA00022679"/>
    </source>
</evidence>
<evidence type="ECO:0000256" key="2">
    <source>
        <dbReference type="ARBA" id="ARBA00022786"/>
    </source>
</evidence>
<feature type="compositionally biased region" description="Basic and acidic residues" evidence="3">
    <location>
        <begin position="465"/>
        <end position="474"/>
    </location>
</feature>
<dbReference type="PANTHER" id="PTHR46116:SF39">
    <property type="entry name" value="BACULOVIRAL IAP REPEAT-CONTAINING PROTEIN 6"/>
    <property type="match status" value="1"/>
</dbReference>
<evidence type="ECO:0000256" key="3">
    <source>
        <dbReference type="SAM" id="MobiDB-lite"/>
    </source>
</evidence>
<feature type="compositionally biased region" description="Basic and acidic residues" evidence="3">
    <location>
        <begin position="4741"/>
        <end position="4769"/>
    </location>
</feature>
<dbReference type="FunFam" id="3.10.110.10:FF:000014">
    <property type="entry name" value="Baculoviral IAP repeat-containing protein 6"/>
    <property type="match status" value="1"/>
</dbReference>
<dbReference type="SUPFAM" id="SSF57924">
    <property type="entry name" value="Inhibitor of apoptosis (IAP) repeat"/>
    <property type="match status" value="1"/>
</dbReference>
<dbReference type="SUPFAM" id="SSF54495">
    <property type="entry name" value="UBC-like"/>
    <property type="match status" value="1"/>
</dbReference>
<comment type="caution">
    <text evidence="5">The sequence shown here is derived from an EMBL/GenBank/DDBJ whole genome shotgun (WGS) entry which is preliminary data.</text>
</comment>
<feature type="region of interest" description="Disordered" evidence="3">
    <location>
        <begin position="1284"/>
        <end position="1322"/>
    </location>
</feature>
<evidence type="ECO:0000313" key="6">
    <source>
        <dbReference type="Proteomes" id="UP001165289"/>
    </source>
</evidence>
<feature type="domain" description="UBC core" evidence="4">
    <location>
        <begin position="4483"/>
        <end position="4650"/>
    </location>
</feature>
<feature type="compositionally biased region" description="Basic and acidic residues" evidence="3">
    <location>
        <begin position="2992"/>
        <end position="3008"/>
    </location>
</feature>
<dbReference type="InterPro" id="IPR001370">
    <property type="entry name" value="BIR_rpt"/>
</dbReference>
<name>A0AAV7JXV6_9METZ</name>
<feature type="compositionally biased region" description="Basic and acidic residues" evidence="3">
    <location>
        <begin position="4348"/>
        <end position="4359"/>
    </location>
</feature>
<feature type="region of interest" description="Disordered" evidence="3">
    <location>
        <begin position="4173"/>
        <end position="4194"/>
    </location>
</feature>
<feature type="region of interest" description="Disordered" evidence="3">
    <location>
        <begin position="4724"/>
        <end position="4785"/>
    </location>
</feature>
<dbReference type="PROSITE" id="PS50143">
    <property type="entry name" value="BIR_REPEAT_2"/>
    <property type="match status" value="1"/>
</dbReference>
<sequence length="4785" mass="533080">MEDHSLVFDEDACNSARFTSEITSLTYSPTTNCLVALVKEHIQIIDANTGILLRSTPPIDHHLPSSDEPSPTTIVPPSTVPSRLQYCTIHPKVDKLVVVGDKMVGARKHTNGAYLLHTILDTPIKKEKDEVTIEIELSWGQTILTCLQELRTSNPDLLPDDMDKVIEQLTKDTQRAKKIDGPSLKTSKWQVCIIRGPLTNLKTVFDEVISLLTTNEKTKNTSTIPILSVLRYRIALLSTDFADDFKIDVTLFNSKWRQIMHVEALRLQTFSQWPHKNYKWATPEAMAGAGFYYEPTGSDRAICFQCGVCLLYWEPTDEPWSEHERHSTCCPYVMGRFTENVPLHISDATSHAQQHFSTQLISCWSSVHESNFWGTGSQNGVVTMWDLQHGFAPLRLLQVGFYDSNKVDKHRIGWLESNFFVEITEQLSHPEMPIEESTPAPNTVPSPPPNLPEIAGDKSAVTPKKSAESSDKLNHLTALKPMITQETPTIPAKQVDATDKTADATDKTADTTPKTADTLPNSVDTTPKAVDTPPKSADATSKPADIPHMSVVSYHKPADTTPNSADPTAKPIVKMTETVEKTTPSVFSTLISTLKSATTPDISADIKEKAADKSTGIAQKLATTFDKSTTTDESVSLTTPSADDSVNSDELTPVSTTPENIIEIPAGSPNADVTAKSAAEIPKGDIVSNSNTIPADSTVDKQLTVEKLANFKGELTAICLAAIGEPEVLTTELANVKKPGASKSQEEVYEESQIPTYLISAMVGNENDKNKILLQVHRVSKPLVPPNKMNANPKHMNLSSDVSFDSDLDEEINDLLMLAPQGQQSTDDGGNDDLDDTTESSSSLIVQGDNEQVSALNSLHIQSLLLQVPAGLQECRVEQIIVQRGGESICLLLKWNRDDEKRATGGVLFYKLNSFNKSIFISSPISLTPFKDKISSFSHFTILPFAKKLETETLGSYNQEAEVESSGSEDEMFIQTLFEEMEFPAEKYKWLNRSKGYFKKKYCFVAGINANGDVCVLDLLTLSPICKIERDNKDNPFTHITYCKGLDRIAAVSLDGVLRLYTPQGALFTLNSTSTEQAAITAGYEMDQEFLSSPLTFDKLRTLCNSYQGQIIENRPIMSPPTGWREIKPEQQNRRNPLHVHQQAKKEQSRLCLQYKPSDGQKEAHNKPHLFELTLPHASPLSHIEVKFYLHNHIELPGDLLVSLLAPVSAKDASESKENKVDSGNDTMSIAGLKLRYLSGPIKIQACLDATGTSGIAYLASPQLLSIKGRSLFLVIHDSNMGEAGEDIPSLEGKDKPEDDKDKEKDKKESKDDKDKDSKDKKKEKEFPIETIYITVYQPSSSVTATHLLTLRSYVRDEKLQAALLKIAIRQPQEDEATVELDQLDDMQLYALDLCSWIAGMQAHDAAPIPNFPKVVSEYLKRLLESCLLHGTRETAHKCVRLIATLLKSEDSSDGPPSNHSNFLNCLSSALLSLLPTIALDVCFPVGVSWLFKLLNFLSLAYQSELTAPSLVDLLLLCLNKLSNQHEALHAVLCSKFDLYGAPLDPYIWDAPLPSLKYTSPPPKPPGSTSTATPQVTYILDLASVKGVTSYVHDDLSKMIQHTTGVTSTSGTGTSPAPTPTTPAVLAANKKLQVPVTPLPEYLAYSSMGLLDSQPLLLKFVPALKNCTCNIVDKEKDILSDMKNTAPDINTGIEVDPVQLSGGTDSGPADYIEHMIDRLTSILSSVPTQPQIEISDFDYNTFTSTNPGKPELPTVYSNVHDLHRWLLQQPKQFMLTVDSVQSGAVYYATFELEHAVELSDFFIPPCEYMSSVAVDVWKDGGDDDPIRLGSTNDFSTKAFVLSNISPPPVCRFIKVSLGGKLGAGGALAKVNMGVFFGRPPLPAQYAKGTLPVQIETLRLIRTEYQSHRSKLISLLQTIQHIDNGNIPSDAKLEIAQSYHKCSWFRLQMNRLRRMIERTCDTAHISIQEDTSTESLLSPTHVKSSPLIRPPLIPDNYLNLIVECIVDTMLSACFNSHAKGLDLNSPPFARQDSILMGDDEDDDKDVYGELAFASEDHTSLLTLDRSLCESLFYKTCLIARPELLVKVSSLLITSSSSQPWWPEFIAGLLKNLFSIGMSRVVVKDRVFLIVSYMAEMSPGTSQIIECLSKILSDLLPVYTEGVQDELGFCMPAIADIQLLSWGLLLLLRLLEKYYTQPTTTKLKDTTSTSTTTQSTAASKSSKWDFILPGTNLEHPPTNKAAQSVAKPQGATGTPQSVDVATSDEEKKERHRISRIVTMHKQRVEELRLQYQSLYGEYQAMKEKMKEGESHPSVQTIYNRLKRIKHTAKKHYKDAMTLRFQRACLLVRKFERKLACVKAKLPASEQGEQEVDQSCFIPFEVCSPLAKSLIRLLLAMDSTYHLDLYLIACKILSKISLISIPTLSIYELFSKDQLNLLLTRALTNPENIVPLIPTPTKGSQWASHTLRCLFINILYSEFVTGPNRHRALSNHATKSSPPAIEGTQESGQTENELAVVPFNTEVPENVTLLHSTKQQHIQVIDKLMRRLHKIKGKAEKLGVKIEVPDEFESLVQRGSTTSQTIKLTEQYSKVIDDRLSNTFDYFAETQLQLLAKEEAESLANALSEGTQAPSINQTIVYPHRKLSLTEMQNSLSKSGELIYETFSCLLAESSENPFTNFSLELFLELWVDMLDAISFNSSLNKEENEQVTYIAETLHMNKLIVQLLKYVVNAQALSSRAWWLLFKITYSTFIIPLEIKQEDMMLLVDVYLNFLTGKALLPMEGHHEELISDPTGTLSLVLETFSSISQFNKCGDEIEIWHGVIFKVLFKLFGSRDRLSRLSQGEALTLMIKSLQADLKHPLKTNFISPSDLSDFAHNAVNYIAHVLNQSCPVYCRSDPANNSYWQKKINKIKFFPDTFSPIRLCSTLITFLQKLVLLYLDPYVDTTDSNTKVSKVKNAPVDVNLEEFFALCLLDTNENGAGEQTGDSESPAEQELEDQKSLEAKKRQQEQEATKQLSEKINSYVADKYKITQILTSNPDTIRLLLHILNRFGQLPEVYKNLAKEKKEKASAYTTETESTIFYLHSKVTQFMSTLIAHTPLHMMDNLYAPLANFLKQNSQQSVHMPYLSDPLLEFASSLLSYQSCAEGFLNLGSLTPVMTGLMRSSKLCLNHSCGPLSDTITTLGGGSSQARVEEGTGLLHFSGKASIIVNDTNGLMCTGMLQNLLSQRAARCRNAVWNCQFRDYPKAWVTLYIYLPHPVLLHAVQLNVQSTTYQYCPSYVAIDIARNLGCEPDIPVATPIRTSGLGTIRIELTHPEVVQALNIHLCKPRDFQSISLSTISLLGTSLYTDVAEIPADAKPLTEVYPPHASYPWIQMLCKLLITHSNLAPDIVRTSMQSANMLNTLVSFLTAPVSLSGLQQIEAILLTLAEHSKEIAMQLTHLLLHPNYFKLTNPPHYLDTSQGQPLSTITTSFMHLLFHLTVATNEVSIERLKTFIHYAKPRILAIEKHSECLPEMVHVLSTAVWTSKKIGMVSFINDLITKEDIIGIIGIAQNPAISIGMKRAIDLLLCALCYAFPPYFTILLQRSELVLLTSDTRQVLNFASLLGTLSCASQSLTSVQSLLDSAIPSQFCHRLQILFENLIDQNMSLLDREGISLDDAPLILQFFSQIADDQSLMKDWIGSEEPRKFWLSLLEFLCLPAMATETLNIAVFRACQDAALNFFLSVSRHHVKNQRVVVEMLCNALRKAIVSVREGTHSTPKGSLLPPFVQSLVLHFILESEIVKIYLIPRKQGKIGEEKSFISLGKFMPTLSYYIGNNLVKVTECNLEHPRYGCGHGRYLVYTRSSTTIGSFSNSFKIVPQYIQNDELSAARVPAPSSPIKLSQQADSTTEASLENVLSVLAENPNDTVLANIVSSSGLSNQAFPTDSGKPSRKKEPVIDTKKVNFFRNDTLKSMPIGSKSAILKIEKNKGKSSIDSSNHLHLFFEFGEGEKKTPDSNETVVPSQMELFASCGGLTLLAEYLPLIYPNYWPHTENLFENNKEHKPVYPEVIKGSLTSAEANISTILPLNSIILLGLCLKIEEISEPLLAYPFIAKCMLRLLFGAEDDGNGKPIFKLGDTIIKVLPLQPYFIIKQLLDSKLDQVANQSLRDRVYQVGIIHHILHCIAIMGHHDSRNPKQDLAGSTHLSMEKSPNKTHGEIEGGKLYWEKGTGFGTGSTTSKWNLEEMVSKQKIEERHITFCLNILASYLGDCTTPDTNKSEVECIYQIPNSLHDLFSHSCLLSALESYLRNDSVLDMSRHVPLYTALMGFFKKFVVVPSFIPLMLPDDPTSTNCLHKHLTTMNKVVNTYLKQVAKTDKSPTKPEKTPTTPKPTPADTTLPFSSAMLQYIEQTSGGSKQDEPVDPEHLNFFLEEVQKTAALASQKVKTYKKEEQQGGNVVSKALGTDYMSQMYPLQFASWKLVTEKNGSVSFTHPFYWSSRVQSNINNPRRARRLAQEISTLATSLPLSKSSSVFVRADEDRLDVMKVLITGPEDTPYGNGCFIFDVYFTSDYPGSPMLLQLETTGQRTIRFNPNLYNDGKVCLSILNTWHGRPEERWNPQSSSFLQVLVSVQSLILVPEPYFNEPGYEQSRGTPSGTQRSQEYNANITQATARWAILEQIRNPPPCFKKVILRHFYLKKELVLEICEGWVTELKSYIKSRALSSTSTASQHLKSLQGHIKQIIVEYEKINPKDFADSDDEDETQGEDVTKEKTEEKKEELKDDKKEDQKDEKKVEESEDANLSTTAPQTIN</sequence>
<dbReference type="Proteomes" id="UP001165289">
    <property type="component" value="Unassembled WGS sequence"/>
</dbReference>
<dbReference type="GO" id="GO:0004869">
    <property type="term" value="F:cysteine-type endopeptidase inhibitor activity"/>
    <property type="evidence" value="ECO:0007669"/>
    <property type="project" value="TreeGrafter"/>
</dbReference>
<dbReference type="GO" id="GO:0043066">
    <property type="term" value="P:negative regulation of apoptotic process"/>
    <property type="evidence" value="ECO:0007669"/>
    <property type="project" value="TreeGrafter"/>
</dbReference>
<feature type="compositionally biased region" description="Acidic residues" evidence="3">
    <location>
        <begin position="4730"/>
        <end position="4739"/>
    </location>
</feature>